<dbReference type="Proteomes" id="UP000320693">
    <property type="component" value="Unassembled WGS sequence"/>
</dbReference>
<name>A0ABQ0S9L6_9PSEU</name>
<dbReference type="InterPro" id="IPR050639">
    <property type="entry name" value="SSR_resolvase"/>
</dbReference>
<dbReference type="PROSITE" id="PS51737">
    <property type="entry name" value="RECOMBINASE_DNA_BIND"/>
    <property type="match status" value="1"/>
</dbReference>
<dbReference type="Pfam" id="PF13408">
    <property type="entry name" value="Zn_ribbon_recom"/>
    <property type="match status" value="1"/>
</dbReference>
<dbReference type="InterPro" id="IPR006119">
    <property type="entry name" value="Resolv_N"/>
</dbReference>
<comment type="caution">
    <text evidence="2">The sequence shown here is derived from an EMBL/GenBank/DDBJ whole genome shotgun (WGS) entry which is preliminary data.</text>
</comment>
<reference evidence="2 3" key="1">
    <citation type="submission" date="2019-06" db="EMBL/GenBank/DDBJ databases">
        <title>Whole genome shotgun sequence of Pseudonocardia saturnea NBRC 14499.</title>
        <authorList>
            <person name="Hosoyama A."/>
            <person name="Uohara A."/>
            <person name="Ohji S."/>
            <person name="Ichikawa N."/>
        </authorList>
    </citation>
    <scope>NUCLEOTIDE SEQUENCE [LARGE SCALE GENOMIC DNA]</scope>
    <source>
        <strain evidence="2 3">NBRC 14499</strain>
    </source>
</reference>
<dbReference type="InterPro" id="IPR011109">
    <property type="entry name" value="DNA_bind_recombinase_dom"/>
</dbReference>
<organism evidence="2 3">
    <name type="scientific">Pseudonocardia saturnea</name>
    <dbReference type="NCBI Taxonomy" id="33909"/>
    <lineage>
        <taxon>Bacteria</taxon>
        <taxon>Bacillati</taxon>
        <taxon>Actinomycetota</taxon>
        <taxon>Actinomycetes</taxon>
        <taxon>Pseudonocardiales</taxon>
        <taxon>Pseudonocardiaceae</taxon>
        <taxon>Pseudonocardia</taxon>
    </lineage>
</organism>
<proteinExistence type="predicted"/>
<dbReference type="InterPro" id="IPR038109">
    <property type="entry name" value="DNA_bind_recomb_sf"/>
</dbReference>
<dbReference type="Gene3D" id="3.40.50.1390">
    <property type="entry name" value="Resolvase, N-terminal catalytic domain"/>
    <property type="match status" value="1"/>
</dbReference>
<accession>A0ABQ0S9L6</accession>
<dbReference type="PANTHER" id="PTHR30461">
    <property type="entry name" value="DNA-INVERTASE FROM LAMBDOID PROPHAGE"/>
    <property type="match status" value="1"/>
</dbReference>
<dbReference type="Pfam" id="PF07508">
    <property type="entry name" value="Recombinase"/>
    <property type="match status" value="1"/>
</dbReference>
<protein>
    <submittedName>
        <fullName evidence="2">Recombinase</fullName>
    </submittedName>
</protein>
<dbReference type="Gene3D" id="3.90.1750.20">
    <property type="entry name" value="Putative Large Serine Recombinase, Chain B, Domain 2"/>
    <property type="match status" value="1"/>
</dbReference>
<dbReference type="CDD" id="cd00338">
    <property type="entry name" value="Ser_Recombinase"/>
    <property type="match status" value="1"/>
</dbReference>
<dbReference type="SUPFAM" id="SSF53041">
    <property type="entry name" value="Resolvase-like"/>
    <property type="match status" value="1"/>
</dbReference>
<dbReference type="SMART" id="SM00857">
    <property type="entry name" value="Resolvase"/>
    <property type="match status" value="1"/>
</dbReference>
<sequence>MTIRFAFYGRVSTEDNQDPQASRNWQLARSRALIDKHGSVVEEYFDIGQSRSIPWKRRPAASQLLDVIREGARFEAVVIGEPQRAFYGNQYGLTFPVFVHYGIGLWVPEVGGAIDPDAEAHDLIMSVFGGMSKGERNRIKIRVRTAMAAQAHVEGRFLGGRPPYGYRLADAGPHPNPAKAADGRRLRVLEPDPAAGPIVKRIFAEYLDGLGIFTIAEGLTRDGIACPSAHDPARNRHRSGAAWSKGAIRVILGNARYTGRQVWNKQRKDEVLIDVDDVALGHESRLRWNDQDAWVWSTDVVHEPLIGVDDFQNAQDMLSGGGRAKSRTRERVRRSYVLRGLVHCGVCERRMQGQWNHNRPYYRCRYPREYALANTVEHPGNVYVAEDDVLPALDGWLAGLFEPEQIERTVAAMVRSQPDARTDPAAADAKRIIAECESKLARYRAALEAGTDPALVATWTAEVQAHRAAALARVRNHTRTQQQPMNETEIHELVEALGDVRAVLGRAAADDRAAVYRQLGLRLTYAPELRTVRAAIEISAHSWGYGLCPRGDLNPHPLIRGLAPQASASAIPPLGRHDLSIACW</sequence>
<dbReference type="EMBL" id="BJNH01000136">
    <property type="protein sequence ID" value="GEC29551.1"/>
    <property type="molecule type" value="Genomic_DNA"/>
</dbReference>
<dbReference type="InterPro" id="IPR025827">
    <property type="entry name" value="Zn_ribbon_recom_dom"/>
</dbReference>
<dbReference type="Pfam" id="PF00239">
    <property type="entry name" value="Resolvase"/>
    <property type="match status" value="1"/>
</dbReference>
<evidence type="ECO:0000313" key="2">
    <source>
        <dbReference type="EMBL" id="GEC29551.1"/>
    </source>
</evidence>
<evidence type="ECO:0000313" key="3">
    <source>
        <dbReference type="Proteomes" id="UP000320693"/>
    </source>
</evidence>
<dbReference type="InterPro" id="IPR036162">
    <property type="entry name" value="Resolvase-like_N_sf"/>
</dbReference>
<feature type="domain" description="Recombinase" evidence="1">
    <location>
        <begin position="163"/>
        <end position="324"/>
    </location>
</feature>
<keyword evidence="3" id="KW-1185">Reference proteome</keyword>
<evidence type="ECO:0000259" key="1">
    <source>
        <dbReference type="PROSITE" id="PS51737"/>
    </source>
</evidence>
<dbReference type="PANTHER" id="PTHR30461:SF23">
    <property type="entry name" value="DNA RECOMBINASE-RELATED"/>
    <property type="match status" value="1"/>
</dbReference>
<gene>
    <name evidence="2" type="ORF">PSA01_65800</name>
</gene>